<reference evidence="1" key="1">
    <citation type="journal article" date="2021" name="Proc. Natl. Acad. Sci. U.S.A.">
        <title>A Catalog of Tens of Thousands of Viruses from Human Metagenomes Reveals Hidden Associations with Chronic Diseases.</title>
        <authorList>
            <person name="Tisza M.J."/>
            <person name="Buck C.B."/>
        </authorList>
    </citation>
    <scope>NUCLEOTIDE SEQUENCE</scope>
    <source>
        <strain evidence="1">Ct6nR3</strain>
    </source>
</reference>
<name>A0A8D9UHG5_9VIRU</name>
<dbReference type="EMBL" id="BK032494">
    <property type="protein sequence ID" value="DAD55510.1"/>
    <property type="molecule type" value="Genomic_DNA"/>
</dbReference>
<protein>
    <submittedName>
        <fullName evidence="1">Uncharacterized protein</fullName>
    </submittedName>
</protein>
<evidence type="ECO:0000313" key="1">
    <source>
        <dbReference type="EMBL" id="DAD55510.1"/>
    </source>
</evidence>
<accession>A0A8D9UHG5</accession>
<organism evidence="1">
    <name type="scientific">Corticoviridae sp</name>
    <dbReference type="NCBI Taxonomy" id="2832474"/>
    <lineage>
        <taxon>Viruses</taxon>
        <taxon>Varidnaviria</taxon>
        <taxon>Abadenavirae</taxon>
        <taxon>Produgelaviricota</taxon>
        <taxon>Belvinaviricetes</taxon>
        <taxon>Vinavirales</taxon>
        <taxon>Corticoviridae</taxon>
    </lineage>
</organism>
<proteinExistence type="predicted"/>
<sequence length="125" mass="13426">MAWGVSDFGQGFGLGSGFDGMDLGTIDTATPPLADNSNGSPQMQPFDWSSVSWIGGALDKALNFSLQKDQLDYARQNSQYQAQLAARQQYYGQYGQVGYAQPLSGRQIIVFAAIGLGVMMLMSKG</sequence>